<feature type="repeat" description="ANK" evidence="3">
    <location>
        <begin position="169"/>
        <end position="201"/>
    </location>
</feature>
<keyword evidence="5" id="KW-1185">Reference proteome</keyword>
<evidence type="ECO:0000256" key="3">
    <source>
        <dbReference type="PROSITE-ProRule" id="PRU00023"/>
    </source>
</evidence>
<dbReference type="InterPro" id="IPR036770">
    <property type="entry name" value="Ankyrin_rpt-contain_sf"/>
</dbReference>
<dbReference type="PANTHER" id="PTHR24198">
    <property type="entry name" value="ANKYRIN REPEAT AND PROTEIN KINASE DOMAIN-CONTAINING PROTEIN"/>
    <property type="match status" value="1"/>
</dbReference>
<dbReference type="SMART" id="SM00248">
    <property type="entry name" value="ANK"/>
    <property type="match status" value="5"/>
</dbReference>
<organism evidence="4 5">
    <name type="scientific">Polytolypa hystricis (strain UAMH7299)</name>
    <dbReference type="NCBI Taxonomy" id="1447883"/>
    <lineage>
        <taxon>Eukaryota</taxon>
        <taxon>Fungi</taxon>
        <taxon>Dikarya</taxon>
        <taxon>Ascomycota</taxon>
        <taxon>Pezizomycotina</taxon>
        <taxon>Eurotiomycetes</taxon>
        <taxon>Eurotiomycetidae</taxon>
        <taxon>Onygenales</taxon>
        <taxon>Onygenales incertae sedis</taxon>
        <taxon>Polytolypa</taxon>
    </lineage>
</organism>
<evidence type="ECO:0000256" key="2">
    <source>
        <dbReference type="ARBA" id="ARBA00023043"/>
    </source>
</evidence>
<name>A0A2B7Z0S2_POLH7</name>
<dbReference type="PANTHER" id="PTHR24198:SF165">
    <property type="entry name" value="ANKYRIN REPEAT-CONTAINING PROTEIN-RELATED"/>
    <property type="match status" value="1"/>
</dbReference>
<dbReference type="STRING" id="1447883.A0A2B7Z0S2"/>
<dbReference type="Proteomes" id="UP000224634">
    <property type="component" value="Unassembled WGS sequence"/>
</dbReference>
<proteinExistence type="predicted"/>
<keyword evidence="1" id="KW-0677">Repeat</keyword>
<dbReference type="EMBL" id="PDNA01000010">
    <property type="protein sequence ID" value="PGH27020.1"/>
    <property type="molecule type" value="Genomic_DNA"/>
</dbReference>
<dbReference type="SUPFAM" id="SSF48403">
    <property type="entry name" value="Ankyrin repeat"/>
    <property type="match status" value="1"/>
</dbReference>
<accession>A0A2B7Z0S2</accession>
<dbReference type="AlphaFoldDB" id="A0A2B7Z0S2"/>
<reference evidence="4 5" key="1">
    <citation type="submission" date="2017-10" db="EMBL/GenBank/DDBJ databases">
        <title>Comparative genomics in systemic dimorphic fungi from Ajellomycetaceae.</title>
        <authorList>
            <person name="Munoz J.F."/>
            <person name="Mcewen J.G."/>
            <person name="Clay O.K."/>
            <person name="Cuomo C.A."/>
        </authorList>
    </citation>
    <scope>NUCLEOTIDE SEQUENCE [LARGE SCALE GENOMIC DNA]</scope>
    <source>
        <strain evidence="4 5">UAMH7299</strain>
    </source>
</reference>
<dbReference type="OrthoDB" id="2139348at2759"/>
<dbReference type="PROSITE" id="PS50088">
    <property type="entry name" value="ANK_REPEAT"/>
    <property type="match status" value="1"/>
</dbReference>
<gene>
    <name evidence="4" type="ORF">AJ80_01205</name>
</gene>
<dbReference type="Pfam" id="PF12796">
    <property type="entry name" value="Ank_2"/>
    <property type="match status" value="1"/>
</dbReference>
<evidence type="ECO:0000313" key="5">
    <source>
        <dbReference type="Proteomes" id="UP000224634"/>
    </source>
</evidence>
<comment type="caution">
    <text evidence="4">The sequence shown here is derived from an EMBL/GenBank/DDBJ whole genome shotgun (WGS) entry which is preliminary data.</text>
</comment>
<protein>
    <submittedName>
        <fullName evidence="4">Uncharacterized protein</fullName>
    </submittedName>
</protein>
<keyword evidence="2 3" id="KW-0040">ANK repeat</keyword>
<dbReference type="Gene3D" id="1.25.40.20">
    <property type="entry name" value="Ankyrin repeat-containing domain"/>
    <property type="match status" value="1"/>
</dbReference>
<sequence length="387" mass="43231">MPLPYLNEDVQYVVLTQLSLLDFDDESHWADAVNCMLVCRSWHNTLKRLLDRNVSSVVLLEYAPDNIALKHIQHLIAEAPEDPGTQHSLDKDGKVVTYSDMMTLYLRAVVFGGVIECIKPILEYGINPYMTFDPDGSTLMHIAVDTRNMRLLKLLLLYDDFDLDDIDDHDHTPLGLAAYLLDIEIMVLLLEFGANPNIEVGLWGEEKFPLLHFAISRNEKAMFDMLMEHVVGSWDLDLEVRMGWLTPVNRAIMEEKHDMVRLLLGNGATLSNHFAGSLCTSCTCPSYAMGKLLRDHRRKVDIMSDAYAAQFASFNRPSSLPVSPNLLDGLLDVGFVPVLGMLANDGNNDVFAAAPGEDLLGDIPMKTAEELGEIPAEMLELLEDGVL</sequence>
<dbReference type="InterPro" id="IPR002110">
    <property type="entry name" value="Ankyrin_rpt"/>
</dbReference>
<evidence type="ECO:0000256" key="1">
    <source>
        <dbReference type="ARBA" id="ARBA00022737"/>
    </source>
</evidence>
<evidence type="ECO:0000313" key="4">
    <source>
        <dbReference type="EMBL" id="PGH27020.1"/>
    </source>
</evidence>
<dbReference type="PROSITE" id="PS50297">
    <property type="entry name" value="ANK_REP_REGION"/>
    <property type="match status" value="1"/>
</dbReference>